<proteinExistence type="inferred from homology"/>
<evidence type="ECO:0000256" key="9">
    <source>
        <dbReference type="RuleBase" id="RU004016"/>
    </source>
</evidence>
<keyword evidence="2" id="KW-0732">Signal</keyword>
<evidence type="ECO:0000256" key="10">
    <source>
        <dbReference type="SAM" id="Phobius"/>
    </source>
</evidence>
<comment type="caution">
    <text evidence="12">The sequence shown here is derived from an EMBL/GenBank/DDBJ whole genome shotgun (WGS) entry which is preliminary data.</text>
</comment>
<dbReference type="GO" id="GO:0009252">
    <property type="term" value="P:peptidoglycan biosynthetic process"/>
    <property type="evidence" value="ECO:0007669"/>
    <property type="project" value="UniProtKB-KW"/>
</dbReference>
<evidence type="ECO:0000256" key="6">
    <source>
        <dbReference type="ARBA" id="ARBA00023316"/>
    </source>
</evidence>
<dbReference type="GO" id="GO:0006508">
    <property type="term" value="P:proteolysis"/>
    <property type="evidence" value="ECO:0007669"/>
    <property type="project" value="InterPro"/>
</dbReference>
<dbReference type="AlphaFoldDB" id="A0A1G2F1E7"/>
<dbReference type="STRING" id="1801990.A2V69_00960"/>
<dbReference type="PRINTS" id="PR00725">
    <property type="entry name" value="DADACBPTASE1"/>
</dbReference>
<evidence type="ECO:0000256" key="2">
    <source>
        <dbReference type="ARBA" id="ARBA00022729"/>
    </source>
</evidence>
<reference evidence="12 13" key="1">
    <citation type="journal article" date="2016" name="Nat. Commun.">
        <title>Thousands of microbial genomes shed light on interconnected biogeochemical processes in an aquifer system.</title>
        <authorList>
            <person name="Anantharaman K."/>
            <person name="Brown C.T."/>
            <person name="Hug L.A."/>
            <person name="Sharon I."/>
            <person name="Castelle C.J."/>
            <person name="Probst A.J."/>
            <person name="Thomas B.C."/>
            <person name="Singh A."/>
            <person name="Wilkins M.J."/>
            <person name="Karaoz U."/>
            <person name="Brodie E.L."/>
            <person name="Williams K.H."/>
            <person name="Hubbard S.S."/>
            <person name="Banfield J.F."/>
        </authorList>
    </citation>
    <scope>NUCLEOTIDE SEQUENCE [LARGE SCALE GENOMIC DNA]</scope>
</reference>
<dbReference type="GO" id="GO:0009002">
    <property type="term" value="F:serine-type D-Ala-D-Ala carboxypeptidase activity"/>
    <property type="evidence" value="ECO:0007669"/>
    <property type="project" value="InterPro"/>
</dbReference>
<dbReference type="EMBL" id="MHMT01000032">
    <property type="protein sequence ID" value="OGZ31813.1"/>
    <property type="molecule type" value="Genomic_DNA"/>
</dbReference>
<gene>
    <name evidence="12" type="ORF">A2V69_00960</name>
</gene>
<feature type="active site" description="Acyl-ester intermediate" evidence="7">
    <location>
        <position position="106"/>
    </location>
</feature>
<dbReference type="PANTHER" id="PTHR21581">
    <property type="entry name" value="D-ALANYL-D-ALANINE CARBOXYPEPTIDASE"/>
    <property type="match status" value="1"/>
</dbReference>
<feature type="active site" evidence="7">
    <location>
        <position position="161"/>
    </location>
</feature>
<keyword evidence="10" id="KW-0472">Membrane</keyword>
<dbReference type="InterPro" id="IPR001967">
    <property type="entry name" value="Peptidase_S11_N"/>
</dbReference>
<evidence type="ECO:0000256" key="7">
    <source>
        <dbReference type="PIRSR" id="PIRSR618044-1"/>
    </source>
</evidence>
<protein>
    <recommendedName>
        <fullName evidence="11">Peptidase S11 D-alanyl-D-alanine carboxypeptidase A N-terminal domain-containing protein</fullName>
    </recommendedName>
</protein>
<dbReference type="InterPro" id="IPR012338">
    <property type="entry name" value="Beta-lactam/transpept-like"/>
</dbReference>
<evidence type="ECO:0000256" key="5">
    <source>
        <dbReference type="ARBA" id="ARBA00022984"/>
    </source>
</evidence>
<evidence type="ECO:0000256" key="4">
    <source>
        <dbReference type="ARBA" id="ARBA00022960"/>
    </source>
</evidence>
<dbReference type="GO" id="GO:0071555">
    <property type="term" value="P:cell wall organization"/>
    <property type="evidence" value="ECO:0007669"/>
    <property type="project" value="UniProtKB-KW"/>
</dbReference>
<keyword evidence="10" id="KW-1133">Transmembrane helix</keyword>
<evidence type="ECO:0000256" key="1">
    <source>
        <dbReference type="ARBA" id="ARBA00007164"/>
    </source>
</evidence>
<name>A0A1G2F1E7_9BACT</name>
<dbReference type="PANTHER" id="PTHR21581:SF26">
    <property type="entry name" value="D-ALANYL-D-ALANINE ENDOPEPTIDASE"/>
    <property type="match status" value="1"/>
</dbReference>
<evidence type="ECO:0000256" key="8">
    <source>
        <dbReference type="PIRSR" id="PIRSR618044-2"/>
    </source>
</evidence>
<accession>A0A1G2F1E7</accession>
<comment type="similarity">
    <text evidence="1 9">Belongs to the peptidase S11 family.</text>
</comment>
<feature type="domain" description="Peptidase S11 D-alanyl-D-alanine carboxypeptidase A N-terminal" evidence="11">
    <location>
        <begin position="70"/>
        <end position="298"/>
    </location>
</feature>
<keyword evidence="3" id="KW-0378">Hydrolase</keyword>
<feature type="active site" description="Proton acceptor" evidence="7">
    <location>
        <position position="109"/>
    </location>
</feature>
<dbReference type="Proteomes" id="UP000177810">
    <property type="component" value="Unassembled WGS sequence"/>
</dbReference>
<feature type="binding site" evidence="8">
    <location>
        <position position="268"/>
    </location>
    <ligand>
        <name>substrate</name>
    </ligand>
</feature>
<organism evidence="12 13">
    <name type="scientific">Candidatus Portnoybacteria bacterium RBG_13_40_8</name>
    <dbReference type="NCBI Taxonomy" id="1801990"/>
    <lineage>
        <taxon>Bacteria</taxon>
        <taxon>Candidatus Portnoyibacteriota</taxon>
    </lineage>
</organism>
<dbReference type="Gene3D" id="3.40.710.10">
    <property type="entry name" value="DD-peptidase/beta-lactamase superfamily"/>
    <property type="match status" value="1"/>
</dbReference>
<keyword evidence="10" id="KW-0812">Transmembrane</keyword>
<evidence type="ECO:0000313" key="13">
    <source>
        <dbReference type="Proteomes" id="UP000177810"/>
    </source>
</evidence>
<feature type="transmembrane region" description="Helical" evidence="10">
    <location>
        <begin position="6"/>
        <end position="25"/>
    </location>
</feature>
<keyword evidence="5" id="KW-0573">Peptidoglycan synthesis</keyword>
<dbReference type="InterPro" id="IPR018044">
    <property type="entry name" value="Peptidase_S11"/>
</dbReference>
<dbReference type="SUPFAM" id="SSF56601">
    <property type="entry name" value="beta-lactamase/transpeptidase-like"/>
    <property type="match status" value="1"/>
</dbReference>
<sequence length="319" mass="35912">MIKKYFLQILTVLLMLAIAWILLSLKDEKPGIRQALDNPIQASIKQSAGDKNEKTINSEFYPIRNWLIDDPEVLAKSAIIVNFKIDNPKNNILYQKNINQVLPIASLTKIMTAIIALENFNQDEIIKVSKDSVEIDGDKGGLINGEELKVGDLLYIMLMESSNDAAMALAQDNSRLGYEEFINLMNNKAVELNLKNTVFYDPVGLSPKNQSTVLEIVDLTKYALNYPLISEIFKTNQKTISSLDEKFIHNLVNTNKLLGKIPQIIGGKTGFTDEADGCMMTIYKISENNYLITVVLGSTQREADTEKLINWAQDAYIWQ</sequence>
<dbReference type="Pfam" id="PF00768">
    <property type="entry name" value="Peptidase_S11"/>
    <property type="match status" value="1"/>
</dbReference>
<evidence type="ECO:0000256" key="3">
    <source>
        <dbReference type="ARBA" id="ARBA00022801"/>
    </source>
</evidence>
<dbReference type="GO" id="GO:0008360">
    <property type="term" value="P:regulation of cell shape"/>
    <property type="evidence" value="ECO:0007669"/>
    <property type="project" value="UniProtKB-KW"/>
</dbReference>
<keyword evidence="4" id="KW-0133">Cell shape</keyword>
<keyword evidence="6" id="KW-0961">Cell wall biogenesis/degradation</keyword>
<evidence type="ECO:0000259" key="11">
    <source>
        <dbReference type="Pfam" id="PF00768"/>
    </source>
</evidence>
<evidence type="ECO:0000313" key="12">
    <source>
        <dbReference type="EMBL" id="OGZ31813.1"/>
    </source>
</evidence>